<evidence type="ECO:0000256" key="1">
    <source>
        <dbReference type="ARBA" id="ARBA00004123"/>
    </source>
</evidence>
<dbReference type="PROSITE" id="PS00463">
    <property type="entry name" value="ZN2_CY6_FUNGAL_1"/>
    <property type="match status" value="1"/>
</dbReference>
<evidence type="ECO:0000256" key="3">
    <source>
        <dbReference type="ARBA" id="ARBA00022833"/>
    </source>
</evidence>
<accession>A0A2V5HDG2</accession>
<keyword evidence="5" id="KW-0238">DNA-binding</keyword>
<dbReference type="Gene3D" id="4.10.240.10">
    <property type="entry name" value="Zn(2)-C6 fungal-type DNA-binding domain"/>
    <property type="match status" value="1"/>
</dbReference>
<dbReference type="InterPro" id="IPR007219">
    <property type="entry name" value="XnlR_reg_dom"/>
</dbReference>
<evidence type="ECO:0000256" key="7">
    <source>
        <dbReference type="ARBA" id="ARBA00023242"/>
    </source>
</evidence>
<dbReference type="STRING" id="1450538.A0A2V5HDG2"/>
<dbReference type="InterPro" id="IPR036864">
    <property type="entry name" value="Zn2-C6_fun-type_DNA-bd_sf"/>
</dbReference>
<dbReference type="InterPro" id="IPR051615">
    <property type="entry name" value="Transcr_Regulatory_Elem"/>
</dbReference>
<dbReference type="GO" id="GO:0006351">
    <property type="term" value="P:DNA-templated transcription"/>
    <property type="evidence" value="ECO:0007669"/>
    <property type="project" value="InterPro"/>
</dbReference>
<keyword evidence="2" id="KW-0479">Metal-binding</keyword>
<dbReference type="SMART" id="SM00066">
    <property type="entry name" value="GAL4"/>
    <property type="match status" value="1"/>
</dbReference>
<dbReference type="OMA" id="QASIEMP"/>
<dbReference type="InterPro" id="IPR001138">
    <property type="entry name" value="Zn2Cys6_DnaBD"/>
</dbReference>
<dbReference type="SMART" id="SM00906">
    <property type="entry name" value="Fungal_trans"/>
    <property type="match status" value="1"/>
</dbReference>
<reference evidence="9 10" key="1">
    <citation type="submission" date="2018-02" db="EMBL/GenBank/DDBJ databases">
        <title>The genomes of Aspergillus section Nigri reveals drivers in fungal speciation.</title>
        <authorList>
            <consortium name="DOE Joint Genome Institute"/>
            <person name="Vesth T.C."/>
            <person name="Nybo J."/>
            <person name="Theobald S."/>
            <person name="Brandl J."/>
            <person name="Frisvad J.C."/>
            <person name="Nielsen K.F."/>
            <person name="Lyhne E.K."/>
            <person name="Kogle M.E."/>
            <person name="Kuo A."/>
            <person name="Riley R."/>
            <person name="Clum A."/>
            <person name="Nolan M."/>
            <person name="Lipzen A."/>
            <person name="Salamov A."/>
            <person name="Henrissat B."/>
            <person name="Wiebenga A."/>
            <person name="De vries R.P."/>
            <person name="Grigoriev I.V."/>
            <person name="Mortensen U.H."/>
            <person name="Andersen M.R."/>
            <person name="Baker S.E."/>
        </authorList>
    </citation>
    <scope>NUCLEOTIDE SEQUENCE [LARGE SCALE GENOMIC DNA]</scope>
    <source>
        <strain evidence="9 10">CBS 115571</strain>
    </source>
</reference>
<evidence type="ECO:0000313" key="10">
    <source>
        <dbReference type="Proteomes" id="UP000249829"/>
    </source>
</evidence>
<evidence type="ECO:0000259" key="8">
    <source>
        <dbReference type="PROSITE" id="PS50048"/>
    </source>
</evidence>
<organism evidence="9 10">
    <name type="scientific">Aspergillus violaceofuscus (strain CBS 115571)</name>
    <dbReference type="NCBI Taxonomy" id="1450538"/>
    <lineage>
        <taxon>Eukaryota</taxon>
        <taxon>Fungi</taxon>
        <taxon>Dikarya</taxon>
        <taxon>Ascomycota</taxon>
        <taxon>Pezizomycotina</taxon>
        <taxon>Eurotiomycetes</taxon>
        <taxon>Eurotiomycetidae</taxon>
        <taxon>Eurotiales</taxon>
        <taxon>Aspergillaceae</taxon>
        <taxon>Aspergillus</taxon>
    </lineage>
</organism>
<dbReference type="EMBL" id="KZ825111">
    <property type="protein sequence ID" value="PYI22378.1"/>
    <property type="molecule type" value="Genomic_DNA"/>
</dbReference>
<dbReference type="PROSITE" id="PS50048">
    <property type="entry name" value="ZN2_CY6_FUNGAL_2"/>
    <property type="match status" value="1"/>
</dbReference>
<feature type="domain" description="Zn(2)-C6 fungal-type" evidence="8">
    <location>
        <begin position="15"/>
        <end position="44"/>
    </location>
</feature>
<dbReference type="Proteomes" id="UP000249829">
    <property type="component" value="Unassembled WGS sequence"/>
</dbReference>
<evidence type="ECO:0000256" key="2">
    <source>
        <dbReference type="ARBA" id="ARBA00022723"/>
    </source>
</evidence>
<dbReference type="GO" id="GO:0008270">
    <property type="term" value="F:zinc ion binding"/>
    <property type="evidence" value="ECO:0007669"/>
    <property type="project" value="InterPro"/>
</dbReference>
<dbReference type="CDD" id="cd00067">
    <property type="entry name" value="GAL4"/>
    <property type="match status" value="1"/>
</dbReference>
<protein>
    <recommendedName>
        <fullName evidence="8">Zn(2)-C6 fungal-type domain-containing protein</fullName>
    </recommendedName>
</protein>
<dbReference type="GO" id="GO:0005634">
    <property type="term" value="C:nucleus"/>
    <property type="evidence" value="ECO:0007669"/>
    <property type="project" value="UniProtKB-SubCell"/>
</dbReference>
<evidence type="ECO:0000256" key="4">
    <source>
        <dbReference type="ARBA" id="ARBA00023015"/>
    </source>
</evidence>
<dbReference type="AlphaFoldDB" id="A0A2V5HDG2"/>
<dbReference type="PANTHER" id="PTHR31313">
    <property type="entry name" value="TY1 ENHANCER ACTIVATOR"/>
    <property type="match status" value="1"/>
</dbReference>
<keyword evidence="4" id="KW-0805">Transcription regulation</keyword>
<evidence type="ECO:0000313" key="9">
    <source>
        <dbReference type="EMBL" id="PYI22378.1"/>
    </source>
</evidence>
<dbReference type="SUPFAM" id="SSF57701">
    <property type="entry name" value="Zn2/Cys6 DNA-binding domain"/>
    <property type="match status" value="1"/>
</dbReference>
<proteinExistence type="predicted"/>
<dbReference type="GO" id="GO:0003677">
    <property type="term" value="F:DNA binding"/>
    <property type="evidence" value="ECO:0007669"/>
    <property type="project" value="UniProtKB-KW"/>
</dbReference>
<dbReference type="GO" id="GO:0000981">
    <property type="term" value="F:DNA-binding transcription factor activity, RNA polymerase II-specific"/>
    <property type="evidence" value="ECO:0007669"/>
    <property type="project" value="InterPro"/>
</dbReference>
<keyword evidence="7" id="KW-0539">Nucleus</keyword>
<evidence type="ECO:0000256" key="6">
    <source>
        <dbReference type="ARBA" id="ARBA00023163"/>
    </source>
</evidence>
<dbReference type="Pfam" id="PF04082">
    <property type="entry name" value="Fungal_trans"/>
    <property type="match status" value="1"/>
</dbReference>
<evidence type="ECO:0000256" key="5">
    <source>
        <dbReference type="ARBA" id="ARBA00023125"/>
    </source>
</evidence>
<dbReference type="CDD" id="cd12148">
    <property type="entry name" value="fungal_TF_MHR"/>
    <property type="match status" value="1"/>
</dbReference>
<keyword evidence="3" id="KW-0862">Zinc</keyword>
<dbReference type="PANTHER" id="PTHR31313:SF81">
    <property type="entry name" value="TY1 ENHANCER ACTIVATOR"/>
    <property type="match status" value="1"/>
</dbReference>
<keyword evidence="6" id="KW-0804">Transcription</keyword>
<gene>
    <name evidence="9" type="ORF">BO99DRAFT_378598</name>
</gene>
<sequence length="685" mass="76433">MASSTKKPDGRVWKACFSCRRKKIKCDGEQPCFTCESRNHLCEYPETNDHAANSRRYATSLEERCQHMDNLCIRLEGLAQTLSQYINHAQAVNHSCNAPDHIEQCPTFGYSSVATAISTDHVLGMTRYKAGVEPPVASPVTSHPTSPPPSYRASADLVGHMVADSYGRLRYVGGVANNMVIEAVQSLCPASNQTFCEQNNSIRRSEVELPFFTRDKTWPDLPYLPQAREMTRPPRYISDLLIDIYFERLHYTFPILYQPDFMIQYQKLKDTKDLTGLDRGFLAVYFAICACASGLLPQAPGASTLAGMEYYQKALLMFFASSGEVFIEQVQCLGLLALCCAGWNVLAQGWRLAGQAVRIAQDLGLHLSSLREPQGKTPSLSELKEAQIARCVWWSVFEIDCLTSICLGRPMAAHVAHVCCELPLDISNEDLDQGYDYGNKTQRSHSSMMGFIALIRLCKVAADVHHFHLSNRMGRGDSSSRNWTTLLTNVNIFTQQLDNWVQGLPNEIRFSANKGSSGLNLTMSAIAFLLHSAILMNLYRPLLGCERPESHSLLRNPSSECLGAAQSCIQAAELIHDCIPPSHHLAFCVQYLTISGIFVYRLRMTESVDSGDRISQGRTALALLTEIERVWPGASRSRSILERLLQDPDDFDGASQSTPLSMFDGFSWEDFPGADMIDDFLRNEL</sequence>
<dbReference type="Pfam" id="PF00172">
    <property type="entry name" value="Zn_clus"/>
    <property type="match status" value="1"/>
</dbReference>
<keyword evidence="10" id="KW-1185">Reference proteome</keyword>
<name>A0A2V5HDG2_ASPV1</name>
<comment type="subcellular location">
    <subcellularLocation>
        <location evidence="1">Nucleus</location>
    </subcellularLocation>
</comment>